<name>A0A6J4PT43_9CYAN</name>
<dbReference type="AlphaFoldDB" id="A0A6J4PT43"/>
<gene>
    <name evidence="1" type="ORF">AVDCRST_MAG94-7199</name>
</gene>
<evidence type="ECO:0000313" key="1">
    <source>
        <dbReference type="EMBL" id="CAA9424571.1"/>
    </source>
</evidence>
<protein>
    <submittedName>
        <fullName evidence="1">Uncharacterized protein</fullName>
    </submittedName>
</protein>
<dbReference type="EMBL" id="CADCTY010002461">
    <property type="protein sequence ID" value="CAA9424571.1"/>
    <property type="molecule type" value="Genomic_DNA"/>
</dbReference>
<sequence length="38" mass="4362">MNPSIVNAHHMRPLLSKQAENFVPGRTQATNDNMWFHA</sequence>
<proteinExistence type="predicted"/>
<reference evidence="1" key="1">
    <citation type="submission" date="2020-02" db="EMBL/GenBank/DDBJ databases">
        <authorList>
            <person name="Meier V. D."/>
        </authorList>
    </citation>
    <scope>NUCLEOTIDE SEQUENCE</scope>
    <source>
        <strain evidence="1">AVDCRST_MAG94</strain>
    </source>
</reference>
<organism evidence="1">
    <name type="scientific">uncultured Leptolyngbya sp</name>
    <dbReference type="NCBI Taxonomy" id="332963"/>
    <lineage>
        <taxon>Bacteria</taxon>
        <taxon>Bacillati</taxon>
        <taxon>Cyanobacteriota</taxon>
        <taxon>Cyanophyceae</taxon>
        <taxon>Leptolyngbyales</taxon>
        <taxon>Leptolyngbyaceae</taxon>
        <taxon>Leptolyngbya group</taxon>
        <taxon>Leptolyngbya</taxon>
        <taxon>environmental samples</taxon>
    </lineage>
</organism>
<accession>A0A6J4PT43</accession>